<keyword evidence="1" id="KW-0812">Transmembrane</keyword>
<protein>
    <recommendedName>
        <fullName evidence="4">G protein-coupled receptor</fullName>
    </recommendedName>
</protein>
<evidence type="ECO:0000313" key="2">
    <source>
        <dbReference type="EMBL" id="GMR52372.1"/>
    </source>
</evidence>
<evidence type="ECO:0008006" key="4">
    <source>
        <dbReference type="Google" id="ProtNLM"/>
    </source>
</evidence>
<reference evidence="3" key="1">
    <citation type="submission" date="2022-10" db="EMBL/GenBank/DDBJ databases">
        <title>Genome assembly of Pristionchus species.</title>
        <authorList>
            <person name="Yoshida K."/>
            <person name="Sommer R.J."/>
        </authorList>
    </citation>
    <scope>NUCLEOTIDE SEQUENCE [LARGE SCALE GENOMIC DNA]</scope>
    <source>
        <strain evidence="3">RS5460</strain>
    </source>
</reference>
<gene>
    <name evidence="2" type="ORF">PMAYCL1PPCAC_22567</name>
</gene>
<keyword evidence="3" id="KW-1185">Reference proteome</keyword>
<dbReference type="Proteomes" id="UP001328107">
    <property type="component" value="Unassembled WGS sequence"/>
</dbReference>
<feature type="transmembrane region" description="Helical" evidence="1">
    <location>
        <begin position="72"/>
        <end position="92"/>
    </location>
</feature>
<sequence length="152" mass="17738">FLLIFNGLIVILIILDGDVRNKNYRKYLCSLQAMEFALFAEVVLAYFACVYYRRGLVLGSQRWFNFTGQRRVALFVFLQIYGLVAIVGLTYFCTKSAQAAELSIPLDLEWVRNKTSYLFMLPDENSRYANYGNQPISWIVFYVEFPFQCQSQ</sequence>
<feature type="non-terminal residue" evidence="2">
    <location>
        <position position="1"/>
    </location>
</feature>
<accession>A0AAN5CYH6</accession>
<evidence type="ECO:0000256" key="1">
    <source>
        <dbReference type="SAM" id="Phobius"/>
    </source>
</evidence>
<organism evidence="2 3">
    <name type="scientific">Pristionchus mayeri</name>
    <dbReference type="NCBI Taxonomy" id="1317129"/>
    <lineage>
        <taxon>Eukaryota</taxon>
        <taxon>Metazoa</taxon>
        <taxon>Ecdysozoa</taxon>
        <taxon>Nematoda</taxon>
        <taxon>Chromadorea</taxon>
        <taxon>Rhabditida</taxon>
        <taxon>Rhabditina</taxon>
        <taxon>Diplogasteromorpha</taxon>
        <taxon>Diplogasteroidea</taxon>
        <taxon>Neodiplogasteridae</taxon>
        <taxon>Pristionchus</taxon>
    </lineage>
</organism>
<proteinExistence type="predicted"/>
<evidence type="ECO:0000313" key="3">
    <source>
        <dbReference type="Proteomes" id="UP001328107"/>
    </source>
</evidence>
<dbReference type="EMBL" id="BTRK01000005">
    <property type="protein sequence ID" value="GMR52372.1"/>
    <property type="molecule type" value="Genomic_DNA"/>
</dbReference>
<keyword evidence="1" id="KW-1133">Transmembrane helix</keyword>
<name>A0AAN5CYH6_9BILA</name>
<dbReference type="AlphaFoldDB" id="A0AAN5CYH6"/>
<feature type="transmembrane region" description="Helical" evidence="1">
    <location>
        <begin position="33"/>
        <end position="52"/>
    </location>
</feature>
<comment type="caution">
    <text evidence="2">The sequence shown here is derived from an EMBL/GenBank/DDBJ whole genome shotgun (WGS) entry which is preliminary data.</text>
</comment>
<keyword evidence="1" id="KW-0472">Membrane</keyword>